<dbReference type="Pfam" id="PF00877">
    <property type="entry name" value="NLPC_P60"/>
    <property type="match status" value="1"/>
</dbReference>
<evidence type="ECO:0000256" key="1">
    <source>
        <dbReference type="ARBA" id="ARBA00007074"/>
    </source>
</evidence>
<name>A0ABP2P4B0_HAEPH</name>
<dbReference type="InterPro" id="IPR000064">
    <property type="entry name" value="NLP_P60_dom"/>
</dbReference>
<dbReference type="Gene3D" id="3.90.1720.10">
    <property type="entry name" value="endopeptidase domain like (from Nostoc punctiforme)"/>
    <property type="match status" value="1"/>
</dbReference>
<dbReference type="InterPro" id="IPR051929">
    <property type="entry name" value="VirAsm_ModProt"/>
</dbReference>
<comment type="similarity">
    <text evidence="1">Belongs to the peptidase C40 family.</text>
</comment>
<dbReference type="Pfam" id="PF14464">
    <property type="entry name" value="Prok-JAB"/>
    <property type="match status" value="1"/>
</dbReference>
<dbReference type="CDD" id="cd08073">
    <property type="entry name" value="MPN_NLPC_P60"/>
    <property type="match status" value="1"/>
</dbReference>
<gene>
    <name evidence="10" type="ORF">HMPREF1050_0007</name>
</gene>
<dbReference type="EMBL" id="AJSW01000008">
    <property type="protein sequence ID" value="EIJ72893.1"/>
    <property type="molecule type" value="Genomic_DNA"/>
</dbReference>
<organism evidence="10 11">
    <name type="scientific">Haemophilus parahaemolyticus HK385</name>
    <dbReference type="NCBI Taxonomy" id="1095744"/>
    <lineage>
        <taxon>Bacteria</taxon>
        <taxon>Pseudomonadati</taxon>
        <taxon>Pseudomonadota</taxon>
        <taxon>Gammaproteobacteria</taxon>
        <taxon>Pasteurellales</taxon>
        <taxon>Pasteurellaceae</taxon>
        <taxon>Haemophilus</taxon>
    </lineage>
</organism>
<reference evidence="10 11" key="1">
    <citation type="submission" date="2012-02" db="EMBL/GenBank/DDBJ databases">
        <authorList>
            <person name="Harkins D.M."/>
            <person name="Madupu R."/>
            <person name="Durkin A.S."/>
            <person name="Torralba M."/>
            <person name="Methe B."/>
            <person name="Sutton G.G."/>
            <person name="Nelson K.E."/>
        </authorList>
    </citation>
    <scope>NUCLEOTIDE SEQUENCE [LARGE SCALE GENOMIC DNA]</scope>
    <source>
        <strain evidence="10 11">HK385</strain>
    </source>
</reference>
<dbReference type="InterPro" id="IPR028090">
    <property type="entry name" value="JAB_dom_prok"/>
</dbReference>
<keyword evidence="3" id="KW-0479">Metal-binding</keyword>
<feature type="domain" description="MPN" evidence="8">
    <location>
        <begin position="9"/>
        <end position="138"/>
    </location>
</feature>
<evidence type="ECO:0000256" key="2">
    <source>
        <dbReference type="ARBA" id="ARBA00022670"/>
    </source>
</evidence>
<dbReference type="InterPro" id="IPR037518">
    <property type="entry name" value="MPN"/>
</dbReference>
<keyword evidence="2" id="KW-0645">Protease</keyword>
<keyword evidence="5" id="KW-0788">Thiol protease</keyword>
<evidence type="ECO:0000256" key="6">
    <source>
        <dbReference type="ARBA" id="ARBA00022833"/>
    </source>
</evidence>
<accession>A0ABP2P4B0</accession>
<evidence type="ECO:0000256" key="5">
    <source>
        <dbReference type="ARBA" id="ARBA00022807"/>
    </source>
</evidence>
<evidence type="ECO:0000256" key="3">
    <source>
        <dbReference type="ARBA" id="ARBA00022723"/>
    </source>
</evidence>
<evidence type="ECO:0000313" key="11">
    <source>
        <dbReference type="Proteomes" id="UP000003016"/>
    </source>
</evidence>
<dbReference type="Proteomes" id="UP000003016">
    <property type="component" value="Unassembled WGS sequence"/>
</dbReference>
<keyword evidence="6" id="KW-0862">Zinc</keyword>
<keyword evidence="7" id="KW-0482">Metalloprotease</keyword>
<dbReference type="PROSITE" id="PS51935">
    <property type="entry name" value="NLPC_P60"/>
    <property type="match status" value="1"/>
</dbReference>
<feature type="domain" description="NlpC/P60" evidence="9">
    <location>
        <begin position="101"/>
        <end position="240"/>
    </location>
</feature>
<dbReference type="PANTHER" id="PTHR34858">
    <property type="entry name" value="CYSO-CYSTEINE PEPTIDASE"/>
    <property type="match status" value="1"/>
</dbReference>
<dbReference type="SUPFAM" id="SSF54001">
    <property type="entry name" value="Cysteine proteinases"/>
    <property type="match status" value="1"/>
</dbReference>
<dbReference type="Gene3D" id="3.40.140.10">
    <property type="entry name" value="Cytidine Deaminase, domain 2"/>
    <property type="match status" value="1"/>
</dbReference>
<evidence type="ECO:0000256" key="4">
    <source>
        <dbReference type="ARBA" id="ARBA00022801"/>
    </source>
</evidence>
<dbReference type="SUPFAM" id="SSF102712">
    <property type="entry name" value="JAB1/MPN domain"/>
    <property type="match status" value="1"/>
</dbReference>
<protein>
    <submittedName>
        <fullName evidence="10">NlpC/P60 family protein</fullName>
    </submittedName>
</protein>
<keyword evidence="4" id="KW-0378">Hydrolase</keyword>
<evidence type="ECO:0000259" key="8">
    <source>
        <dbReference type="PROSITE" id="PS50249"/>
    </source>
</evidence>
<evidence type="ECO:0000313" key="10">
    <source>
        <dbReference type="EMBL" id="EIJ72893.1"/>
    </source>
</evidence>
<sequence>MGFLLEAKMKIPYKLKFEILYYCQTAEPNEACGFVILSYQTSKPTFLPCENVAADPLNFFEISPEEQIEAEKLGWIEAIVHSHPNGEPVLSLADRQMFAHTDCDWLLVCEGKLQRFPKIDPLVGRTFEHGKTDCYTLFKDFYFLAGLDMDEFNRPDEWWHNGQNLYLDNLEGQGFKRLDAQETLQIGDVILMQVGANVPNHAGIYLGEQQVLHHSPKRLSKRDLYDGYWLKHTHSIWRHHNAEQLDFSIPLGILG</sequence>
<evidence type="ECO:0000256" key="7">
    <source>
        <dbReference type="ARBA" id="ARBA00023049"/>
    </source>
</evidence>
<evidence type="ECO:0000259" key="9">
    <source>
        <dbReference type="PROSITE" id="PS51935"/>
    </source>
</evidence>
<keyword evidence="11" id="KW-1185">Reference proteome</keyword>
<comment type="caution">
    <text evidence="10">The sequence shown here is derived from an EMBL/GenBank/DDBJ whole genome shotgun (WGS) entry which is preliminary data.</text>
</comment>
<dbReference type="PANTHER" id="PTHR34858:SF1">
    <property type="entry name" value="CYSO-CYSTEINE PEPTIDASE"/>
    <property type="match status" value="1"/>
</dbReference>
<dbReference type="PROSITE" id="PS50249">
    <property type="entry name" value="MPN"/>
    <property type="match status" value="1"/>
</dbReference>
<dbReference type="InterPro" id="IPR038765">
    <property type="entry name" value="Papain-like_cys_pep_sf"/>
</dbReference>
<proteinExistence type="inferred from homology"/>